<gene>
    <name evidence="6" type="ORF">Pma05_37620</name>
</gene>
<dbReference type="InterPro" id="IPR014729">
    <property type="entry name" value="Rossmann-like_a/b/a_fold"/>
</dbReference>
<feature type="domain" description="Electron transfer flavoprotein alpha/beta-subunit N-terminal" evidence="5">
    <location>
        <begin position="21"/>
        <end position="211"/>
    </location>
</feature>
<dbReference type="Pfam" id="PF00766">
    <property type="entry name" value="ETF_alpha"/>
    <property type="match status" value="1"/>
</dbReference>
<comment type="cofactor">
    <cofactor evidence="1">
        <name>FAD</name>
        <dbReference type="ChEBI" id="CHEBI:57692"/>
    </cofactor>
</comment>
<dbReference type="SMART" id="SM00893">
    <property type="entry name" value="ETF"/>
    <property type="match status" value="2"/>
</dbReference>
<dbReference type="RefSeq" id="WP_203858662.1">
    <property type="nucleotide sequence ID" value="NZ_BAAAZQ010000001.1"/>
</dbReference>
<feature type="domain" description="Electron transfer flavoprotein alpha/beta-subunit N-terminal" evidence="5">
    <location>
        <begin position="276"/>
        <end position="462"/>
    </location>
</feature>
<reference evidence="6 7" key="1">
    <citation type="submission" date="2021-01" db="EMBL/GenBank/DDBJ databases">
        <title>Whole genome shotgun sequence of Plantactinospora mayteni NBRC 109088.</title>
        <authorList>
            <person name="Komaki H."/>
            <person name="Tamura T."/>
        </authorList>
    </citation>
    <scope>NUCLEOTIDE SEQUENCE [LARGE SCALE GENOMIC DNA]</scope>
    <source>
        <strain evidence="6 7">NBRC 109088</strain>
    </source>
</reference>
<proteinExistence type="inferred from homology"/>
<comment type="subunit">
    <text evidence="3">Heterodimer of an alpha and a beta subunit.</text>
</comment>
<name>A0ABQ4ERE3_9ACTN</name>
<evidence type="ECO:0000256" key="4">
    <source>
        <dbReference type="ARBA" id="ARBA00025649"/>
    </source>
</evidence>
<protein>
    <recommendedName>
        <fullName evidence="5">Electron transfer flavoprotein alpha/beta-subunit N-terminal domain-containing protein</fullName>
    </recommendedName>
</protein>
<comment type="function">
    <text evidence="4">The electron transfer flavoprotein serves as a specific electron acceptor for other dehydrogenases. It transfers the electrons to the main respiratory chain via ETF-ubiquinone oxidoreductase (ETF dehydrogenase).</text>
</comment>
<dbReference type="PANTHER" id="PTHR43153:SF1">
    <property type="entry name" value="ELECTRON TRANSFER FLAVOPROTEIN SUBUNIT ALPHA, MITOCHONDRIAL"/>
    <property type="match status" value="1"/>
</dbReference>
<accession>A0ABQ4ERE3</accession>
<evidence type="ECO:0000259" key="5">
    <source>
        <dbReference type="SMART" id="SM00893"/>
    </source>
</evidence>
<dbReference type="PANTHER" id="PTHR43153">
    <property type="entry name" value="ELECTRON TRANSFER FLAVOPROTEIN ALPHA"/>
    <property type="match status" value="1"/>
</dbReference>
<evidence type="ECO:0000256" key="2">
    <source>
        <dbReference type="ARBA" id="ARBA00005817"/>
    </source>
</evidence>
<dbReference type="Pfam" id="PF01012">
    <property type="entry name" value="ETF"/>
    <property type="match status" value="2"/>
</dbReference>
<dbReference type="InterPro" id="IPR029035">
    <property type="entry name" value="DHS-like_NAD/FAD-binding_dom"/>
</dbReference>
<dbReference type="InterPro" id="IPR014731">
    <property type="entry name" value="ETF_asu_C"/>
</dbReference>
<dbReference type="Gene3D" id="3.40.50.1220">
    <property type="entry name" value="TPP-binding domain"/>
    <property type="match status" value="1"/>
</dbReference>
<comment type="caution">
    <text evidence="6">The sequence shown here is derived from an EMBL/GenBank/DDBJ whole genome shotgun (WGS) entry which is preliminary data.</text>
</comment>
<keyword evidence="7" id="KW-1185">Reference proteome</keyword>
<dbReference type="Proteomes" id="UP000621500">
    <property type="component" value="Unassembled WGS sequence"/>
</dbReference>
<dbReference type="Gene3D" id="3.40.50.620">
    <property type="entry name" value="HUPs"/>
    <property type="match status" value="2"/>
</dbReference>
<evidence type="ECO:0000313" key="6">
    <source>
        <dbReference type="EMBL" id="GIG97189.1"/>
    </source>
</evidence>
<dbReference type="EMBL" id="BONX01000023">
    <property type="protein sequence ID" value="GIG97189.1"/>
    <property type="molecule type" value="Genomic_DNA"/>
</dbReference>
<evidence type="ECO:0000256" key="1">
    <source>
        <dbReference type="ARBA" id="ARBA00001974"/>
    </source>
</evidence>
<dbReference type="InterPro" id="IPR001308">
    <property type="entry name" value="ETF_a/FixB"/>
</dbReference>
<evidence type="ECO:0000256" key="3">
    <source>
        <dbReference type="ARBA" id="ARBA00011355"/>
    </source>
</evidence>
<dbReference type="InterPro" id="IPR014730">
    <property type="entry name" value="ETF_a/b_N"/>
</dbReference>
<sequence>MRIAVLIKQVPVSDELSLGPDGRLRRDGVPNEINPHCRRAVSKGVELARSTGGSCTVFTMGPPAAEAVLVESLAWGADEAVLISDPRFAGSDTLATARALAAALRHTGPYALVLTGRNSVDADTGQVGPQVAELVDLPFLPSARELVLDGDTLRARCELDDGIRESTVRLPALVACAERLCQPAKVPYVADPDGLRPRIRRLTAADLGPGPWGEDGSPTWIDGQRPGGSTPRPAVLVLGDLDEQVKRMAELLAEPSTRPPAPVVAPRVGSPGAGPVLAVAVQPGRRQLARELLGEAARLAGPVGGSVTAVLLAGDSALADVGGWGADAAVVVDGGTAEPEVARTLADWCGSTAPRVVLVPGTTWGREVAARIAARLGAGLTGDAIALDVEIVLDVEGTELICWKPVASGTVEVAVRARSAVQMATVRPGVLPLPTPRPAGPVPVTRVAAPVVGLVTHLGVERDEGVDELAAARIVVGVGRGVAATDYPLLDRFVAALGGRLGATRAVTDNGWLPQSRQIGITGRSISPDVYLALGVAGKYTHLDGVRQAGRIIAINTDPGAPIFGSVDLGIVADWRQVAEAVLDGHHGVAAGAEEVTRVAGRG</sequence>
<dbReference type="SUPFAM" id="SSF52402">
    <property type="entry name" value="Adenine nucleotide alpha hydrolases-like"/>
    <property type="match status" value="2"/>
</dbReference>
<evidence type="ECO:0000313" key="7">
    <source>
        <dbReference type="Proteomes" id="UP000621500"/>
    </source>
</evidence>
<dbReference type="SUPFAM" id="SSF52467">
    <property type="entry name" value="DHS-like NAD/FAD-binding domain"/>
    <property type="match status" value="1"/>
</dbReference>
<comment type="similarity">
    <text evidence="2">Belongs to the ETF alpha-subunit/FixB family.</text>
</comment>
<organism evidence="6 7">
    <name type="scientific">Plantactinospora mayteni</name>
    <dbReference type="NCBI Taxonomy" id="566021"/>
    <lineage>
        <taxon>Bacteria</taxon>
        <taxon>Bacillati</taxon>
        <taxon>Actinomycetota</taxon>
        <taxon>Actinomycetes</taxon>
        <taxon>Micromonosporales</taxon>
        <taxon>Micromonosporaceae</taxon>
        <taxon>Plantactinospora</taxon>
    </lineage>
</organism>